<dbReference type="EC" id="7.2.2.8" evidence="3"/>
<comment type="subcellular location">
    <subcellularLocation>
        <location evidence="1">Cell membrane</location>
        <topology evidence="1">Multi-pass membrane protein</topology>
    </subcellularLocation>
</comment>
<comment type="similarity">
    <text evidence="2 21">Belongs to the cation transport ATPase (P-type) (TC 3.A.3) family. Type IB subfamily.</text>
</comment>
<evidence type="ECO:0000256" key="10">
    <source>
        <dbReference type="ARBA" id="ARBA00022796"/>
    </source>
</evidence>
<dbReference type="FunFam" id="3.30.70.100:FF:000005">
    <property type="entry name" value="Copper-exporting P-type ATPase A"/>
    <property type="match status" value="1"/>
</dbReference>
<evidence type="ECO:0000256" key="21">
    <source>
        <dbReference type="RuleBase" id="RU362081"/>
    </source>
</evidence>
<evidence type="ECO:0000313" key="25">
    <source>
        <dbReference type="Proteomes" id="UP000824070"/>
    </source>
</evidence>
<evidence type="ECO:0000256" key="11">
    <source>
        <dbReference type="ARBA" id="ARBA00022840"/>
    </source>
</evidence>
<dbReference type="InterPro" id="IPR023298">
    <property type="entry name" value="ATPase_P-typ_TM_dom_sf"/>
</dbReference>
<dbReference type="CDD" id="cd00371">
    <property type="entry name" value="HMA"/>
    <property type="match status" value="2"/>
</dbReference>
<feature type="transmembrane region" description="Helical" evidence="21">
    <location>
        <begin position="740"/>
        <end position="762"/>
    </location>
</feature>
<gene>
    <name evidence="24" type="ORF">IAC52_01400</name>
</gene>
<comment type="catalytic activity">
    <reaction evidence="20">
        <text>Cu(+)(in) + ATP + H2O = Cu(+)(out) + ADP + phosphate + H(+)</text>
        <dbReference type="Rhea" id="RHEA:25792"/>
        <dbReference type="ChEBI" id="CHEBI:15377"/>
        <dbReference type="ChEBI" id="CHEBI:15378"/>
        <dbReference type="ChEBI" id="CHEBI:30616"/>
        <dbReference type="ChEBI" id="CHEBI:43474"/>
        <dbReference type="ChEBI" id="CHEBI:49552"/>
        <dbReference type="ChEBI" id="CHEBI:456216"/>
        <dbReference type="EC" id="7.2.2.8"/>
    </reaction>
</comment>
<feature type="transmembrane region" description="Helical" evidence="21">
    <location>
        <begin position="358"/>
        <end position="380"/>
    </location>
</feature>
<dbReference type="InterPro" id="IPR006122">
    <property type="entry name" value="HMA_Cu_ion-bd"/>
</dbReference>
<dbReference type="InterPro" id="IPR036412">
    <property type="entry name" value="HAD-like_sf"/>
</dbReference>
<keyword evidence="12" id="KW-0460">Magnesium</keyword>
<dbReference type="Gene3D" id="3.40.50.1000">
    <property type="entry name" value="HAD superfamily/HAD-like"/>
    <property type="match status" value="1"/>
</dbReference>
<evidence type="ECO:0000256" key="13">
    <source>
        <dbReference type="ARBA" id="ARBA00022967"/>
    </source>
</evidence>
<keyword evidence="15" id="KW-0186">Copper</keyword>
<evidence type="ECO:0000256" key="7">
    <source>
        <dbReference type="ARBA" id="ARBA00022723"/>
    </source>
</evidence>
<evidence type="ECO:0000256" key="2">
    <source>
        <dbReference type="ARBA" id="ARBA00006024"/>
    </source>
</evidence>
<dbReference type="PANTHER" id="PTHR43520">
    <property type="entry name" value="ATP7, ISOFORM B"/>
    <property type="match status" value="1"/>
</dbReference>
<evidence type="ECO:0000256" key="1">
    <source>
        <dbReference type="ARBA" id="ARBA00004651"/>
    </source>
</evidence>
<dbReference type="EMBL" id="DVMV01000010">
    <property type="protein sequence ID" value="HIU44935.1"/>
    <property type="molecule type" value="Genomic_DNA"/>
</dbReference>
<dbReference type="GO" id="GO:0005886">
    <property type="term" value="C:plasma membrane"/>
    <property type="evidence" value="ECO:0007669"/>
    <property type="project" value="UniProtKB-SubCell"/>
</dbReference>
<evidence type="ECO:0000256" key="22">
    <source>
        <dbReference type="SAM" id="MobiDB-lite"/>
    </source>
</evidence>
<dbReference type="InterPro" id="IPR006121">
    <property type="entry name" value="HMA_dom"/>
</dbReference>
<dbReference type="InterPro" id="IPR018303">
    <property type="entry name" value="ATPase_P-typ_P_site"/>
</dbReference>
<keyword evidence="6 21" id="KW-0812">Transmembrane</keyword>
<dbReference type="GO" id="GO:0055070">
    <property type="term" value="P:copper ion homeostasis"/>
    <property type="evidence" value="ECO:0007669"/>
    <property type="project" value="TreeGrafter"/>
</dbReference>
<dbReference type="SFLD" id="SFLDF00027">
    <property type="entry name" value="p-type_atpase"/>
    <property type="match status" value="1"/>
</dbReference>
<feature type="transmembrane region" description="Helical" evidence="21">
    <location>
        <begin position="124"/>
        <end position="142"/>
    </location>
</feature>
<keyword evidence="8" id="KW-0677">Repeat</keyword>
<evidence type="ECO:0000256" key="5">
    <source>
        <dbReference type="ARBA" id="ARBA00022448"/>
    </source>
</evidence>
<keyword evidence="9 21" id="KW-0547">Nucleotide-binding</keyword>
<dbReference type="GO" id="GO:0016887">
    <property type="term" value="F:ATP hydrolysis activity"/>
    <property type="evidence" value="ECO:0007669"/>
    <property type="project" value="InterPro"/>
</dbReference>
<evidence type="ECO:0000256" key="9">
    <source>
        <dbReference type="ARBA" id="ARBA00022741"/>
    </source>
</evidence>
<proteinExistence type="inferred from homology"/>
<evidence type="ECO:0000313" key="24">
    <source>
        <dbReference type="EMBL" id="HIU44935.1"/>
    </source>
</evidence>
<comment type="caution">
    <text evidence="24">The sequence shown here is derived from an EMBL/GenBank/DDBJ whole genome shotgun (WGS) entry which is preliminary data.</text>
</comment>
<name>A0A9D1LN47_9FIRM</name>
<feature type="region of interest" description="Disordered" evidence="22">
    <location>
        <begin position="282"/>
        <end position="303"/>
    </location>
</feature>
<dbReference type="InterPro" id="IPR023299">
    <property type="entry name" value="ATPase_P-typ_cyto_dom_N"/>
</dbReference>
<evidence type="ECO:0000259" key="23">
    <source>
        <dbReference type="PROSITE" id="PS50846"/>
    </source>
</evidence>
<dbReference type="PANTHER" id="PTHR43520:SF8">
    <property type="entry name" value="P-TYPE CU(+) TRANSPORTER"/>
    <property type="match status" value="1"/>
</dbReference>
<dbReference type="SFLD" id="SFLDS00003">
    <property type="entry name" value="Haloacid_Dehalogenase"/>
    <property type="match status" value="1"/>
</dbReference>
<keyword evidence="17 21" id="KW-0472">Membrane</keyword>
<evidence type="ECO:0000256" key="19">
    <source>
        <dbReference type="ARBA" id="ARBA00033239"/>
    </source>
</evidence>
<dbReference type="NCBIfam" id="TIGR00003">
    <property type="entry name" value="copper ion binding protein"/>
    <property type="match status" value="2"/>
</dbReference>
<feature type="compositionally biased region" description="Polar residues" evidence="22">
    <location>
        <begin position="286"/>
        <end position="297"/>
    </location>
</feature>
<accession>A0A9D1LN47</accession>
<dbReference type="PRINTS" id="PR00119">
    <property type="entry name" value="CATATPASE"/>
</dbReference>
<dbReference type="SUPFAM" id="SSF81665">
    <property type="entry name" value="Calcium ATPase, transmembrane domain M"/>
    <property type="match status" value="1"/>
</dbReference>
<dbReference type="GO" id="GO:0005524">
    <property type="term" value="F:ATP binding"/>
    <property type="evidence" value="ECO:0007669"/>
    <property type="project" value="UniProtKB-UniRule"/>
</dbReference>
<evidence type="ECO:0000256" key="14">
    <source>
        <dbReference type="ARBA" id="ARBA00022989"/>
    </source>
</evidence>
<dbReference type="Gene3D" id="3.40.1110.10">
    <property type="entry name" value="Calcium-transporting ATPase, cytoplasmic domain N"/>
    <property type="match status" value="1"/>
</dbReference>
<dbReference type="InterPro" id="IPR023214">
    <property type="entry name" value="HAD_sf"/>
</dbReference>
<keyword evidence="14 21" id="KW-1133">Transmembrane helix</keyword>
<dbReference type="Gene3D" id="3.30.70.100">
    <property type="match status" value="2"/>
</dbReference>
<feature type="transmembrane region" description="Helical" evidence="21">
    <location>
        <begin position="206"/>
        <end position="224"/>
    </location>
</feature>
<dbReference type="Pfam" id="PF00403">
    <property type="entry name" value="HMA"/>
    <property type="match status" value="2"/>
</dbReference>
<dbReference type="CDD" id="cd02094">
    <property type="entry name" value="P-type_ATPase_Cu-like"/>
    <property type="match status" value="1"/>
</dbReference>
<evidence type="ECO:0000256" key="18">
    <source>
        <dbReference type="ARBA" id="ARBA00029719"/>
    </source>
</evidence>
<dbReference type="Proteomes" id="UP000824070">
    <property type="component" value="Unassembled WGS sequence"/>
</dbReference>
<dbReference type="AlphaFoldDB" id="A0A9D1LN47"/>
<evidence type="ECO:0000256" key="17">
    <source>
        <dbReference type="ARBA" id="ARBA00023136"/>
    </source>
</evidence>
<dbReference type="SFLD" id="SFLDG00002">
    <property type="entry name" value="C1.7:_P-type_atpase_like"/>
    <property type="match status" value="1"/>
</dbReference>
<dbReference type="InterPro" id="IPR059000">
    <property type="entry name" value="ATPase_P-type_domA"/>
</dbReference>
<feature type="domain" description="HMA" evidence="23">
    <location>
        <begin position="1"/>
        <end position="66"/>
    </location>
</feature>
<reference evidence="24" key="1">
    <citation type="submission" date="2020-10" db="EMBL/GenBank/DDBJ databases">
        <authorList>
            <person name="Gilroy R."/>
        </authorList>
    </citation>
    <scope>NUCLEOTIDE SEQUENCE</scope>
    <source>
        <strain evidence="24">ChiGjej1B1-22543</strain>
    </source>
</reference>
<feature type="transmembrane region" description="Helical" evidence="21">
    <location>
        <begin position="90"/>
        <end position="112"/>
    </location>
</feature>
<dbReference type="Pfam" id="PF00702">
    <property type="entry name" value="Hydrolase"/>
    <property type="match status" value="1"/>
</dbReference>
<dbReference type="InterPro" id="IPR036163">
    <property type="entry name" value="HMA_dom_sf"/>
</dbReference>
<evidence type="ECO:0000256" key="3">
    <source>
        <dbReference type="ARBA" id="ARBA00012517"/>
    </source>
</evidence>
<feature type="transmembrane region" description="Helical" evidence="21">
    <location>
        <begin position="162"/>
        <end position="186"/>
    </location>
</feature>
<dbReference type="PROSITE" id="PS01047">
    <property type="entry name" value="HMA_1"/>
    <property type="match status" value="1"/>
</dbReference>
<dbReference type="PROSITE" id="PS50846">
    <property type="entry name" value="HMA_2"/>
    <property type="match status" value="2"/>
</dbReference>
<keyword evidence="21" id="KW-1003">Cell membrane</keyword>
<dbReference type="FunFam" id="2.70.150.10:FF:000002">
    <property type="entry name" value="Copper-transporting ATPase 1, putative"/>
    <property type="match status" value="1"/>
</dbReference>
<dbReference type="SUPFAM" id="SSF81653">
    <property type="entry name" value="Calcium ATPase, transduction domain A"/>
    <property type="match status" value="1"/>
</dbReference>
<feature type="transmembrane region" description="Helical" evidence="21">
    <location>
        <begin position="405"/>
        <end position="426"/>
    </location>
</feature>
<dbReference type="SUPFAM" id="SSF55008">
    <property type="entry name" value="HMA, heavy metal-associated domain"/>
    <property type="match status" value="2"/>
</dbReference>
<dbReference type="NCBIfam" id="TIGR01525">
    <property type="entry name" value="ATPase-IB_hvy"/>
    <property type="match status" value="1"/>
</dbReference>
<protein>
    <recommendedName>
        <fullName evidence="4">Copper-exporting P-type ATPase</fullName>
        <ecNumber evidence="3">7.2.2.8</ecNumber>
    </recommendedName>
    <alternativeName>
        <fullName evidence="18">Copper-exporting P-type ATPase A</fullName>
    </alternativeName>
    <alternativeName>
        <fullName evidence="19">Cu(+)-exporting ATPase</fullName>
    </alternativeName>
</protein>
<dbReference type="SUPFAM" id="SSF56784">
    <property type="entry name" value="HAD-like"/>
    <property type="match status" value="1"/>
</dbReference>
<keyword evidence="16" id="KW-0406">Ion transport</keyword>
<dbReference type="InterPro" id="IPR008250">
    <property type="entry name" value="ATPase_P-typ_transduc_dom_A_sf"/>
</dbReference>
<keyword evidence="5" id="KW-0813">Transport</keyword>
<evidence type="ECO:0000256" key="4">
    <source>
        <dbReference type="ARBA" id="ARBA00015102"/>
    </source>
</evidence>
<dbReference type="InterPro" id="IPR027256">
    <property type="entry name" value="P-typ_ATPase_IB"/>
</dbReference>
<evidence type="ECO:0000256" key="20">
    <source>
        <dbReference type="ARBA" id="ARBA00049289"/>
    </source>
</evidence>
<dbReference type="NCBIfam" id="TIGR01494">
    <property type="entry name" value="ATPase_P-type"/>
    <property type="match status" value="1"/>
</dbReference>
<organism evidence="24 25">
    <name type="scientific">Candidatus Alloenteromonas pullicola</name>
    <dbReference type="NCBI Taxonomy" id="2840784"/>
    <lineage>
        <taxon>Bacteria</taxon>
        <taxon>Bacillati</taxon>
        <taxon>Bacillota</taxon>
        <taxon>Bacillota incertae sedis</taxon>
        <taxon>Candidatus Alloenteromonas</taxon>
    </lineage>
</organism>
<dbReference type="InterPro" id="IPR017969">
    <property type="entry name" value="Heavy-metal-associated_CS"/>
</dbReference>
<dbReference type="PROSITE" id="PS00154">
    <property type="entry name" value="ATPASE_E1_E2"/>
    <property type="match status" value="1"/>
</dbReference>
<keyword evidence="11 21" id="KW-0067">ATP-binding</keyword>
<evidence type="ECO:0000256" key="6">
    <source>
        <dbReference type="ARBA" id="ARBA00022692"/>
    </source>
</evidence>
<keyword evidence="13" id="KW-1278">Translocase</keyword>
<feature type="transmembrane region" description="Helical" evidence="21">
    <location>
        <begin position="711"/>
        <end position="734"/>
    </location>
</feature>
<dbReference type="PRINTS" id="PR00943">
    <property type="entry name" value="CUATPASE"/>
</dbReference>
<evidence type="ECO:0000256" key="16">
    <source>
        <dbReference type="ARBA" id="ARBA00023065"/>
    </source>
</evidence>
<dbReference type="GO" id="GO:0043682">
    <property type="term" value="F:P-type divalent copper transporter activity"/>
    <property type="evidence" value="ECO:0007669"/>
    <property type="project" value="TreeGrafter"/>
</dbReference>
<keyword evidence="7 21" id="KW-0479">Metal-binding</keyword>
<dbReference type="Pfam" id="PF00122">
    <property type="entry name" value="E1-E2_ATPase"/>
    <property type="match status" value="1"/>
</dbReference>
<dbReference type="Gene3D" id="2.70.150.10">
    <property type="entry name" value="Calcium-transporting ATPase, cytoplasmic transduction domain A"/>
    <property type="match status" value="1"/>
</dbReference>
<evidence type="ECO:0000256" key="12">
    <source>
        <dbReference type="ARBA" id="ARBA00022842"/>
    </source>
</evidence>
<dbReference type="InterPro" id="IPR044492">
    <property type="entry name" value="P_typ_ATPase_HD_dom"/>
</dbReference>
<dbReference type="GO" id="GO:0005507">
    <property type="term" value="F:copper ion binding"/>
    <property type="evidence" value="ECO:0007669"/>
    <property type="project" value="InterPro"/>
</dbReference>
<dbReference type="InterPro" id="IPR001757">
    <property type="entry name" value="P_typ_ATPase"/>
</dbReference>
<evidence type="ECO:0000256" key="8">
    <source>
        <dbReference type="ARBA" id="ARBA00022737"/>
    </source>
</evidence>
<sequence>MKHRFNIEGMSCAACVAHVEKAAKKVDGVKAASVNLLTNSMEAEYDDDSLTEKIENAVSKAGYKAIPVGEPGKKEAPSQKEAGTALRKMVYRLIASVVILVPLFYLAMGAMLEWNIGVLHDYPLLLGLLEMVLSFAIMAVNYHYFVSGIKSLFRLSPNMDTLVALGSGVAFIYSVALLFEMAYYVSASGYADPNTYHTVMEISMNLNFETAGTVVALITVGKTLEAYSKGKTTSAINSLLSLAPKIAHRKEGDKVVDVASDMLKVGDLLLIYPGESFPADGKIESGKTSVDESSLTGESMPVDKKEGDEAYTGTINQTGSVTMKVTKTGEETTLSQIVKMVEEASSTKAPIARLADKVSGVFVPIVIGIALVVFVFWMILGGDLVRNSGLVDGESLFTYALERGISVLVISCPCALGLATPVGIMVGSGKGAKNGILFKTATSLEETGKVSIAVLDKTGTITEGKPKLTALLPSNMGEDEFLSLAYSIELGSEHPLAKAIKEAAEAKGIKANEAASFESIPGKGVRAEIGGTAYYAGNASLLEGLNAYSEQAKKTMQSLSMSGKTPLLFAKQGKYLGAIGVEDAVKEDSIQAIAELKKLGVEPVMLTGDNPIVAKSIADKVGITHFAASLMPGDKLILIKKLKEKGKVAMIGDGINDAPALTEADIGMAIGSGSDIAIDSADVVIASSRLSEAAKAIRLSRKTLLNIKENLFWAFFYNLIMIPIAAGVFVAVGMAKMRPWMGAAAMSLSSVTVVLNALRLNLVSLGKGANRKPKAKLDDGMFLAGSCPIDIEEKEDKPMEIALKVTGMMCQHCVAHVTKALEGVEGVSKVEVSLEKGEAQVTGEGLDKAKLIAAVNEAGYQAE</sequence>
<dbReference type="GO" id="GO:0140581">
    <property type="term" value="F:P-type monovalent copper transporter activity"/>
    <property type="evidence" value="ECO:0007669"/>
    <property type="project" value="UniProtKB-EC"/>
</dbReference>
<feature type="domain" description="HMA" evidence="23">
    <location>
        <begin position="799"/>
        <end position="863"/>
    </location>
</feature>
<evidence type="ECO:0000256" key="15">
    <source>
        <dbReference type="ARBA" id="ARBA00023008"/>
    </source>
</evidence>
<keyword evidence="10" id="KW-0187">Copper transport</keyword>
<reference evidence="24" key="2">
    <citation type="journal article" date="2021" name="PeerJ">
        <title>Extensive microbial diversity within the chicken gut microbiome revealed by metagenomics and culture.</title>
        <authorList>
            <person name="Gilroy R."/>
            <person name="Ravi A."/>
            <person name="Getino M."/>
            <person name="Pursley I."/>
            <person name="Horton D.L."/>
            <person name="Alikhan N.F."/>
            <person name="Baker D."/>
            <person name="Gharbi K."/>
            <person name="Hall N."/>
            <person name="Watson M."/>
            <person name="Adriaenssens E.M."/>
            <person name="Foster-Nyarko E."/>
            <person name="Jarju S."/>
            <person name="Secka A."/>
            <person name="Antonio M."/>
            <person name="Oren A."/>
            <person name="Chaudhuri R.R."/>
            <person name="La Ragione R."/>
            <person name="Hildebrand F."/>
            <person name="Pallen M.J."/>
        </authorList>
    </citation>
    <scope>NUCLEOTIDE SEQUENCE</scope>
    <source>
        <strain evidence="24">ChiGjej1B1-22543</strain>
    </source>
</reference>